<protein>
    <submittedName>
        <fullName evidence="2">4904_t:CDS:1</fullName>
    </submittedName>
</protein>
<feature type="non-terminal residue" evidence="2">
    <location>
        <position position="1"/>
    </location>
</feature>
<keyword evidence="3" id="KW-1185">Reference proteome</keyword>
<reference evidence="2" key="1">
    <citation type="submission" date="2021-06" db="EMBL/GenBank/DDBJ databases">
        <authorList>
            <person name="Kallberg Y."/>
            <person name="Tangrot J."/>
            <person name="Rosling A."/>
        </authorList>
    </citation>
    <scope>NUCLEOTIDE SEQUENCE</scope>
    <source>
        <strain evidence="2">MT106</strain>
    </source>
</reference>
<proteinExistence type="predicted"/>
<evidence type="ECO:0000256" key="1">
    <source>
        <dbReference type="SAM" id="Coils"/>
    </source>
</evidence>
<evidence type="ECO:0000313" key="3">
    <source>
        <dbReference type="Proteomes" id="UP000789831"/>
    </source>
</evidence>
<organism evidence="2 3">
    <name type="scientific">Ambispora gerdemannii</name>
    <dbReference type="NCBI Taxonomy" id="144530"/>
    <lineage>
        <taxon>Eukaryota</taxon>
        <taxon>Fungi</taxon>
        <taxon>Fungi incertae sedis</taxon>
        <taxon>Mucoromycota</taxon>
        <taxon>Glomeromycotina</taxon>
        <taxon>Glomeromycetes</taxon>
        <taxon>Archaeosporales</taxon>
        <taxon>Ambisporaceae</taxon>
        <taxon>Ambispora</taxon>
    </lineage>
</organism>
<dbReference type="EMBL" id="CAJVPL010017505">
    <property type="protein sequence ID" value="CAG8698984.1"/>
    <property type="molecule type" value="Genomic_DNA"/>
</dbReference>
<feature type="non-terminal residue" evidence="2">
    <location>
        <position position="163"/>
    </location>
</feature>
<gene>
    <name evidence="2" type="ORF">AGERDE_LOCUS13411</name>
</gene>
<feature type="coiled-coil region" evidence="1">
    <location>
        <begin position="40"/>
        <end position="156"/>
    </location>
</feature>
<evidence type="ECO:0000313" key="2">
    <source>
        <dbReference type="EMBL" id="CAG8698984.1"/>
    </source>
</evidence>
<accession>A0A9N9HP27</accession>
<comment type="caution">
    <text evidence="2">The sequence shown here is derived from an EMBL/GenBank/DDBJ whole genome shotgun (WGS) entry which is preliminary data.</text>
</comment>
<dbReference type="AlphaFoldDB" id="A0A9N9HP27"/>
<name>A0A9N9HP27_9GLOM</name>
<dbReference type="Proteomes" id="UP000789831">
    <property type="component" value="Unassembled WGS sequence"/>
</dbReference>
<sequence>QAEQVRQLEEQLNGQKDYEKIKKQVQEELLAEQSKECINCPQLTEEMQELESRIKEIETDSQAKSKQVIQLERKLQSNHQIITQLNREKSELEKNLRQSISELETIKQERDSRPSITHQQLETEKNKLLEIKENENERLNSEIERLNGALMKKKSSLVKQAEQ</sequence>
<keyword evidence="1" id="KW-0175">Coiled coil</keyword>